<sequence length="73" mass="8540">MRYIYLTLIIVLTAIVLIFTFQNLDLATLKFLNMRIELPISLIVILVYILGMMTGGSLIMLIKNWLNRARIRR</sequence>
<evidence type="ECO:0000313" key="2">
    <source>
        <dbReference type="EMBL" id="MBP3193038.1"/>
    </source>
</evidence>
<evidence type="ECO:0000313" key="3">
    <source>
        <dbReference type="Proteomes" id="UP000673975"/>
    </source>
</evidence>
<dbReference type="AlphaFoldDB" id="A0A8J7RN11"/>
<keyword evidence="3" id="KW-1185">Reference proteome</keyword>
<dbReference type="RefSeq" id="WP_210512292.1">
    <property type="nucleotide sequence ID" value="NZ_JAFIDN010000007.1"/>
</dbReference>
<gene>
    <name evidence="2" type="ORF">NATSA_10220</name>
</gene>
<evidence type="ECO:0000256" key="1">
    <source>
        <dbReference type="SAM" id="Phobius"/>
    </source>
</evidence>
<comment type="caution">
    <text evidence="2">The sequence shown here is derived from an EMBL/GenBank/DDBJ whole genome shotgun (WGS) entry which is preliminary data.</text>
</comment>
<keyword evidence="1" id="KW-0812">Transmembrane</keyword>
<proteinExistence type="predicted"/>
<keyword evidence="1" id="KW-0472">Membrane</keyword>
<reference evidence="2" key="1">
    <citation type="submission" date="2021-02" db="EMBL/GenBank/DDBJ databases">
        <title>Natronogracilivirga saccharolytica gen. nov. sp. nov. a new anaerobic, haloalkiliphilic carbohydrate-fermenting bacterium from soda lake and proposing of Cyclonatronumiaceae fam. nov. in the phylum Balneolaeota.</title>
        <authorList>
            <person name="Zhilina T.N."/>
            <person name="Sorokin D.Y."/>
            <person name="Zavarzina D.G."/>
            <person name="Toshchakov S.V."/>
            <person name="Kublanov I.V."/>
        </authorList>
    </citation>
    <scope>NUCLEOTIDE SEQUENCE</scope>
    <source>
        <strain evidence="2">Z-1702</strain>
    </source>
</reference>
<accession>A0A8J7RN11</accession>
<evidence type="ECO:0008006" key="4">
    <source>
        <dbReference type="Google" id="ProtNLM"/>
    </source>
</evidence>
<protein>
    <recommendedName>
        <fullName evidence="4">Lipopolysaccharide assembly protein A domain-containing protein</fullName>
    </recommendedName>
</protein>
<organism evidence="2 3">
    <name type="scientific">Natronogracilivirga saccharolytica</name>
    <dbReference type="NCBI Taxonomy" id="2812953"/>
    <lineage>
        <taxon>Bacteria</taxon>
        <taxon>Pseudomonadati</taxon>
        <taxon>Balneolota</taxon>
        <taxon>Balneolia</taxon>
        <taxon>Balneolales</taxon>
        <taxon>Cyclonatronaceae</taxon>
        <taxon>Natronogracilivirga</taxon>
    </lineage>
</organism>
<name>A0A8J7RN11_9BACT</name>
<dbReference type="Proteomes" id="UP000673975">
    <property type="component" value="Unassembled WGS sequence"/>
</dbReference>
<feature type="transmembrane region" description="Helical" evidence="1">
    <location>
        <begin position="42"/>
        <end position="66"/>
    </location>
</feature>
<dbReference type="EMBL" id="JAFIDN010000007">
    <property type="protein sequence ID" value="MBP3193038.1"/>
    <property type="molecule type" value="Genomic_DNA"/>
</dbReference>
<feature type="transmembrane region" description="Helical" evidence="1">
    <location>
        <begin position="5"/>
        <end position="22"/>
    </location>
</feature>
<keyword evidence="1" id="KW-1133">Transmembrane helix</keyword>